<dbReference type="KEGG" id="nsl:BOX37_27890"/>
<reference evidence="1" key="1">
    <citation type="submission" date="2016-11" db="EMBL/GenBank/DDBJ databases">
        <authorList>
            <person name="Jaros S."/>
            <person name="Januszkiewicz K."/>
            <person name="Wedrychowicz H."/>
        </authorList>
    </citation>
    <scope>NUCLEOTIDE SEQUENCE [LARGE SCALE GENOMIC DNA]</scope>
    <source>
        <strain evidence="1">Y48</strain>
    </source>
</reference>
<name>A0A1J0VYI2_9NOCA</name>
<dbReference type="EMBL" id="CP018082">
    <property type="protein sequence ID" value="APE37116.1"/>
    <property type="molecule type" value="Genomic_DNA"/>
</dbReference>
<evidence type="ECO:0000313" key="1">
    <source>
        <dbReference type="EMBL" id="APE37116.1"/>
    </source>
</evidence>
<dbReference type="Proteomes" id="UP000183810">
    <property type="component" value="Chromosome"/>
</dbReference>
<protein>
    <submittedName>
        <fullName evidence="1">Uncharacterized protein</fullName>
    </submittedName>
</protein>
<keyword evidence="2" id="KW-1185">Reference proteome</keyword>
<dbReference type="RefSeq" id="WP_071930285.1">
    <property type="nucleotide sequence ID" value="NZ_CP018082.1"/>
</dbReference>
<gene>
    <name evidence="1" type="ORF">BOX37_27890</name>
</gene>
<organism evidence="1 2">
    <name type="scientific">Nocardia mangyaensis</name>
    <dbReference type="NCBI Taxonomy" id="2213200"/>
    <lineage>
        <taxon>Bacteria</taxon>
        <taxon>Bacillati</taxon>
        <taxon>Actinomycetota</taxon>
        <taxon>Actinomycetes</taxon>
        <taxon>Mycobacteriales</taxon>
        <taxon>Nocardiaceae</taxon>
        <taxon>Nocardia</taxon>
    </lineage>
</organism>
<proteinExistence type="predicted"/>
<evidence type="ECO:0000313" key="2">
    <source>
        <dbReference type="Proteomes" id="UP000183810"/>
    </source>
</evidence>
<dbReference type="AlphaFoldDB" id="A0A1J0VYI2"/>
<sequence>MSIFGVDEQRLGDVVGHLERFGFGGASFAARTDTGTDLLGPQPGSINRAGGGHRQAGQRVAPHTDRLTRHLGGEELDVELGELVGRGGIGVGVCFGPGFQDLGEVVVGVGVQDRVGIWDQPHQPFALEVVTASPPRAQPAQRCIAWVEGEDLDHVVEHVPVGVGRQLECGAERTLGGATVTLEGELDRGDRIEERRRARFRHWCGGGIGLSGGM</sequence>
<accession>A0A1J0VYI2</accession>